<gene>
    <name evidence="2" type="ORF">O181_025977</name>
</gene>
<name>A0A9Q3CM89_9BASI</name>
<proteinExistence type="predicted"/>
<comment type="caution">
    <text evidence="2">The sequence shown here is derived from an EMBL/GenBank/DDBJ whole genome shotgun (WGS) entry which is preliminary data.</text>
</comment>
<reference evidence="2" key="1">
    <citation type="submission" date="2021-03" db="EMBL/GenBank/DDBJ databases">
        <title>Draft genome sequence of rust myrtle Austropuccinia psidii MF-1, a brazilian biotype.</title>
        <authorList>
            <person name="Quecine M.C."/>
            <person name="Pachon D.M.R."/>
            <person name="Bonatelli M.L."/>
            <person name="Correr F.H."/>
            <person name="Franceschini L.M."/>
            <person name="Leite T.F."/>
            <person name="Margarido G.R.A."/>
            <person name="Almeida C.A."/>
            <person name="Ferrarezi J.A."/>
            <person name="Labate C.A."/>
        </authorList>
    </citation>
    <scope>NUCLEOTIDE SEQUENCE</scope>
    <source>
        <strain evidence="2">MF-1</strain>
    </source>
</reference>
<sequence length="126" mass="13916">MVCGTLRPLLAQIQRVQKGPTTNPKSQGGPKPQVDPPEPILAPNLISPKNGHKDPRTQIGQESRIGHFQPLASGNHQRPPARAEKAFSSIQGRDSPSPMYSIPRIQEWCICGIIYHYAPFCSAIKW</sequence>
<keyword evidence="3" id="KW-1185">Reference proteome</keyword>
<evidence type="ECO:0000313" key="2">
    <source>
        <dbReference type="EMBL" id="MBW0486262.1"/>
    </source>
</evidence>
<protein>
    <submittedName>
        <fullName evidence="2">Uncharacterized protein</fullName>
    </submittedName>
</protein>
<feature type="region of interest" description="Disordered" evidence="1">
    <location>
        <begin position="15"/>
        <end position="98"/>
    </location>
</feature>
<dbReference type="EMBL" id="AVOT02008560">
    <property type="protein sequence ID" value="MBW0486262.1"/>
    <property type="molecule type" value="Genomic_DNA"/>
</dbReference>
<evidence type="ECO:0000256" key="1">
    <source>
        <dbReference type="SAM" id="MobiDB-lite"/>
    </source>
</evidence>
<dbReference type="AlphaFoldDB" id="A0A9Q3CM89"/>
<evidence type="ECO:0000313" key="3">
    <source>
        <dbReference type="Proteomes" id="UP000765509"/>
    </source>
</evidence>
<dbReference type="Proteomes" id="UP000765509">
    <property type="component" value="Unassembled WGS sequence"/>
</dbReference>
<accession>A0A9Q3CM89</accession>
<organism evidence="2 3">
    <name type="scientific">Austropuccinia psidii MF-1</name>
    <dbReference type="NCBI Taxonomy" id="1389203"/>
    <lineage>
        <taxon>Eukaryota</taxon>
        <taxon>Fungi</taxon>
        <taxon>Dikarya</taxon>
        <taxon>Basidiomycota</taxon>
        <taxon>Pucciniomycotina</taxon>
        <taxon>Pucciniomycetes</taxon>
        <taxon>Pucciniales</taxon>
        <taxon>Sphaerophragmiaceae</taxon>
        <taxon>Austropuccinia</taxon>
    </lineage>
</organism>